<dbReference type="SUPFAM" id="SSF53756">
    <property type="entry name" value="UDP-Glycosyltransferase/glycogen phosphorylase"/>
    <property type="match status" value="1"/>
</dbReference>
<dbReference type="EMBL" id="LGTC01000001">
    <property type="protein sequence ID" value="KNY26826.1"/>
    <property type="molecule type" value="Genomic_DNA"/>
</dbReference>
<dbReference type="PANTHER" id="PTHR12526">
    <property type="entry name" value="GLYCOSYLTRANSFERASE"/>
    <property type="match status" value="1"/>
</dbReference>
<name>A0A0L6JLZ5_9FIRM</name>
<evidence type="ECO:0000259" key="1">
    <source>
        <dbReference type="PROSITE" id="PS50238"/>
    </source>
</evidence>
<dbReference type="Proteomes" id="UP000036923">
    <property type="component" value="Unassembled WGS sequence"/>
</dbReference>
<dbReference type="InterPro" id="IPR000198">
    <property type="entry name" value="RhoGAP_dom"/>
</dbReference>
<proteinExistence type="predicted"/>
<dbReference type="InterPro" id="IPR028098">
    <property type="entry name" value="Glyco_trans_4-like_N"/>
</dbReference>
<evidence type="ECO:0000313" key="3">
    <source>
        <dbReference type="Proteomes" id="UP000036923"/>
    </source>
</evidence>
<accession>A0A0L6JLZ5</accession>
<dbReference type="PANTHER" id="PTHR12526:SF630">
    <property type="entry name" value="GLYCOSYLTRANSFERASE"/>
    <property type="match status" value="1"/>
</dbReference>
<protein>
    <submittedName>
        <fullName evidence="2">Glycosyl transferase group 1</fullName>
    </submittedName>
</protein>
<dbReference type="AlphaFoldDB" id="A0A0L6JLZ5"/>
<keyword evidence="2" id="KW-0808">Transferase</keyword>
<evidence type="ECO:0000313" key="2">
    <source>
        <dbReference type="EMBL" id="KNY26826.1"/>
    </source>
</evidence>
<dbReference type="Gene3D" id="3.40.50.2000">
    <property type="entry name" value="Glycogen Phosphorylase B"/>
    <property type="match status" value="2"/>
</dbReference>
<dbReference type="PROSITE" id="PS50238">
    <property type="entry name" value="RHOGAP"/>
    <property type="match status" value="1"/>
</dbReference>
<sequence>MKKNILIVNDKLLSGGVEKVMFDMATNLPADKYDITILTDIKDNRFYETYPNTIKYMHMDFFDNVQNKSNIIKKVNRILKKILYSKLIKKIKNEKYNIAISIKEGESMKFVSTLNIERKIGWVHVNYHDLYWTEYVFGNAINEVKCMKTFSSVVCVTNVVKNSIIEKIGDPGNLNVIYNPIDSNMILDKSNEKVDFYPSIDKLTFITVGRLCVEKGIERIIRVYNKLIKEYDFEIYIIGGTNNKEYKRKLIDLVDENNNDSIFFLGDKINPYPYVKKADCFICASISESFGLAIQEALTLDVPVIMTNCPGAAEIFDEKTDGIIVENSEEGLYKQMKEILEKPGIIKEYKEKLINKTKDNKLKNTINAVEELLK</sequence>
<dbReference type="CDD" id="cd03811">
    <property type="entry name" value="GT4_GT28_WabH-like"/>
    <property type="match status" value="1"/>
</dbReference>
<dbReference type="GO" id="GO:0016757">
    <property type="term" value="F:glycosyltransferase activity"/>
    <property type="evidence" value="ECO:0007669"/>
    <property type="project" value="InterPro"/>
</dbReference>
<gene>
    <name evidence="2" type="ORF">Bccel_2091</name>
</gene>
<dbReference type="OrthoDB" id="9762705at2"/>
<dbReference type="RefSeq" id="WP_036947062.1">
    <property type="nucleotide sequence ID" value="NZ_KN050764.1"/>
</dbReference>
<dbReference type="InterPro" id="IPR001296">
    <property type="entry name" value="Glyco_trans_1"/>
</dbReference>
<dbReference type="STRING" id="398512.Bccel_2091"/>
<dbReference type="eggNOG" id="COG0438">
    <property type="taxonomic scope" value="Bacteria"/>
</dbReference>
<reference evidence="3" key="1">
    <citation type="submission" date="2015-07" db="EMBL/GenBank/DDBJ databases">
        <title>Near-Complete Genome Sequence of the Cellulolytic Bacterium Bacteroides (Pseudobacteroides) cellulosolvens ATCC 35603.</title>
        <authorList>
            <person name="Dassa B."/>
            <person name="Utturkar S.M."/>
            <person name="Klingeman D.M."/>
            <person name="Hurt R.A."/>
            <person name="Keller M."/>
            <person name="Xu J."/>
            <person name="Reddy Y.H.K."/>
            <person name="Borovok I."/>
            <person name="Grinberg I.R."/>
            <person name="Lamed R."/>
            <person name="Zhivin O."/>
            <person name="Bayer E.A."/>
            <person name="Brown S.D."/>
        </authorList>
    </citation>
    <scope>NUCLEOTIDE SEQUENCE [LARGE SCALE GENOMIC DNA]</scope>
    <source>
        <strain evidence="3">DSM 2933</strain>
    </source>
</reference>
<feature type="domain" description="Rho-GAP" evidence="1">
    <location>
        <begin position="292"/>
        <end position="374"/>
    </location>
</feature>
<organism evidence="2 3">
    <name type="scientific">Pseudobacteroides cellulosolvens ATCC 35603 = DSM 2933</name>
    <dbReference type="NCBI Taxonomy" id="398512"/>
    <lineage>
        <taxon>Bacteria</taxon>
        <taxon>Bacillati</taxon>
        <taxon>Bacillota</taxon>
        <taxon>Clostridia</taxon>
        <taxon>Eubacteriales</taxon>
        <taxon>Oscillospiraceae</taxon>
        <taxon>Pseudobacteroides</taxon>
    </lineage>
</organism>
<dbReference type="GO" id="GO:0007165">
    <property type="term" value="P:signal transduction"/>
    <property type="evidence" value="ECO:0007669"/>
    <property type="project" value="InterPro"/>
</dbReference>
<dbReference type="Pfam" id="PF00534">
    <property type="entry name" value="Glycos_transf_1"/>
    <property type="match status" value="1"/>
</dbReference>
<comment type="caution">
    <text evidence="2">The sequence shown here is derived from an EMBL/GenBank/DDBJ whole genome shotgun (WGS) entry which is preliminary data.</text>
</comment>
<dbReference type="Pfam" id="PF13439">
    <property type="entry name" value="Glyco_transf_4"/>
    <property type="match status" value="1"/>
</dbReference>
<keyword evidence="3" id="KW-1185">Reference proteome</keyword>